<dbReference type="Proteomes" id="UP000694700">
    <property type="component" value="Unplaced"/>
</dbReference>
<dbReference type="PROSITE" id="PS50023">
    <property type="entry name" value="LIM_DOMAIN_2"/>
    <property type="match status" value="1"/>
</dbReference>
<dbReference type="Pfam" id="PF00412">
    <property type="entry name" value="LIM"/>
    <property type="match status" value="1"/>
</dbReference>
<evidence type="ECO:0000313" key="6">
    <source>
        <dbReference type="Ensembl" id="ENSCCRP00020091945.1"/>
    </source>
</evidence>
<dbReference type="Gene3D" id="2.10.110.10">
    <property type="entry name" value="Cysteine Rich Protein"/>
    <property type="match status" value="1"/>
</dbReference>
<feature type="domain" description="LIM zinc-binding" evidence="5">
    <location>
        <begin position="7"/>
        <end position="44"/>
    </location>
</feature>
<proteinExistence type="predicted"/>
<organism evidence="6 7">
    <name type="scientific">Cyprinus carpio</name>
    <name type="common">Common carp</name>
    <dbReference type="NCBI Taxonomy" id="7962"/>
    <lineage>
        <taxon>Eukaryota</taxon>
        <taxon>Metazoa</taxon>
        <taxon>Chordata</taxon>
        <taxon>Craniata</taxon>
        <taxon>Vertebrata</taxon>
        <taxon>Euteleostomi</taxon>
        <taxon>Actinopterygii</taxon>
        <taxon>Neopterygii</taxon>
        <taxon>Teleostei</taxon>
        <taxon>Ostariophysi</taxon>
        <taxon>Cypriniformes</taxon>
        <taxon>Cyprinidae</taxon>
        <taxon>Cyprininae</taxon>
        <taxon>Cyprinus</taxon>
    </lineage>
</organism>
<keyword evidence="1 4" id="KW-0479">Metal-binding</keyword>
<reference evidence="6" key="1">
    <citation type="submission" date="2025-05" db="UniProtKB">
        <authorList>
            <consortium name="Ensembl"/>
        </authorList>
    </citation>
    <scope>IDENTIFICATION</scope>
</reference>
<dbReference type="GO" id="GO:0046872">
    <property type="term" value="F:metal ion binding"/>
    <property type="evidence" value="ECO:0007669"/>
    <property type="project" value="UniProtKB-KW"/>
</dbReference>
<sequence>MPLGGGNKCGCCKKTVYFAEEVQCEGQSFHKSCFLCSKSHTQLT</sequence>
<evidence type="ECO:0000259" key="5">
    <source>
        <dbReference type="PROSITE" id="PS50023"/>
    </source>
</evidence>
<evidence type="ECO:0000256" key="1">
    <source>
        <dbReference type="ARBA" id="ARBA00022723"/>
    </source>
</evidence>
<accession>A0A8C2PY98</accession>
<evidence type="ECO:0000256" key="4">
    <source>
        <dbReference type="PROSITE-ProRule" id="PRU00125"/>
    </source>
</evidence>
<dbReference type="Ensembl" id="ENSCCRT00020100472.1">
    <property type="protein sequence ID" value="ENSCCRP00020091945.1"/>
    <property type="gene ID" value="ENSCCRG00020042090.1"/>
</dbReference>
<evidence type="ECO:0000256" key="2">
    <source>
        <dbReference type="ARBA" id="ARBA00022833"/>
    </source>
</evidence>
<dbReference type="Proteomes" id="UP000694701">
    <property type="component" value="Unplaced"/>
</dbReference>
<dbReference type="AlphaFoldDB" id="A0A8C2PY98"/>
<dbReference type="Ensembl" id="ENSCCRT00015020519.1">
    <property type="protein sequence ID" value="ENSCCRP00015019808.1"/>
    <property type="gene ID" value="ENSCCRG00015008591.1"/>
</dbReference>
<dbReference type="InterPro" id="IPR001781">
    <property type="entry name" value="Znf_LIM"/>
</dbReference>
<keyword evidence="2 4" id="KW-0862">Zinc</keyword>
<name>A0A8C2PY98_CYPCA</name>
<dbReference type="SUPFAM" id="SSF57716">
    <property type="entry name" value="Glucocorticoid receptor-like (DNA-binding domain)"/>
    <property type="match status" value="1"/>
</dbReference>
<evidence type="ECO:0000256" key="3">
    <source>
        <dbReference type="ARBA" id="ARBA00023038"/>
    </source>
</evidence>
<protein>
    <recommendedName>
        <fullName evidence="5">LIM zinc-binding domain-containing protein</fullName>
    </recommendedName>
</protein>
<evidence type="ECO:0000313" key="7">
    <source>
        <dbReference type="Proteomes" id="UP000694701"/>
    </source>
</evidence>
<keyword evidence="3 4" id="KW-0440">LIM domain</keyword>